<keyword evidence="3" id="KW-0813">Transport</keyword>
<evidence type="ECO:0000256" key="1">
    <source>
        <dbReference type="ARBA" id="ARBA00004477"/>
    </source>
</evidence>
<dbReference type="PANTHER" id="PTHR10778">
    <property type="entry name" value="SOLUTE CARRIER FAMILY 35 MEMBER B"/>
    <property type="match status" value="1"/>
</dbReference>
<evidence type="ECO:0000313" key="10">
    <source>
        <dbReference type="EMBL" id="KAL1399871.1"/>
    </source>
</evidence>
<dbReference type="Pfam" id="PF08449">
    <property type="entry name" value="UAA"/>
    <property type="match status" value="1"/>
</dbReference>
<dbReference type="EMBL" id="JBEHCU010005428">
    <property type="protein sequence ID" value="KAL1399871.1"/>
    <property type="molecule type" value="Genomic_DNA"/>
</dbReference>
<keyword evidence="5" id="KW-0256">Endoplasmic reticulum</keyword>
<sequence length="446" mass="48337">MSDRKKVVIAAVGIFVCYFYFGIIQEKITRGTYGDELQEDGSRGERFTFTLALVGVQCVCNWIFAKAILIASPQGADTTPKMYYASSSLTYLLAMISSNMALLWVAYPMQVVAKSAKPIPVMLLGVLLGRKSYTLQKYMFVLLIVIGVILFMFKDGKTSNAPLENEGLGQLLLILSLTMDGLTGAVQERMRQHSSPSAQHMMLAMNGWSTIFVAVPLLVSGEAFSFINFAIKYPQMLNHLATLALAGALGQLFIFMMVSSFGALACSVVTTTRKFFTVLFSVLFFGNSLSGRQWIGAVLVFTGLFADMFYGKKGAPSNGGKPPLKAKDKTSKTASPSSWRGSSKTAEDVMEDDSGSDEGSATRRGRFRVSAPPAGPPETTVGRFRLVPQGGNYGPASPFLQRGRFSVIPEEPQNSPSATITPPIITTDRQASPDWDFDDDKVGVAG</sequence>
<keyword evidence="6 9" id="KW-1133">Transmembrane helix</keyword>
<feature type="transmembrane region" description="Helical" evidence="9">
    <location>
        <begin position="83"/>
        <end position="105"/>
    </location>
</feature>
<dbReference type="SUPFAM" id="SSF103481">
    <property type="entry name" value="Multidrug resistance efflux transporter EmrE"/>
    <property type="match status" value="1"/>
</dbReference>
<gene>
    <name evidence="10" type="ORF">pipiens_007888</name>
</gene>
<feature type="compositionally biased region" description="Polar residues" evidence="8">
    <location>
        <begin position="332"/>
        <end position="344"/>
    </location>
</feature>
<evidence type="ECO:0000256" key="6">
    <source>
        <dbReference type="ARBA" id="ARBA00022989"/>
    </source>
</evidence>
<feature type="transmembrane region" description="Helical" evidence="9">
    <location>
        <begin position="135"/>
        <end position="153"/>
    </location>
</feature>
<dbReference type="Proteomes" id="UP001562425">
    <property type="component" value="Unassembled WGS sequence"/>
</dbReference>
<reference evidence="10 11" key="1">
    <citation type="submission" date="2024-05" db="EMBL/GenBank/DDBJ databases">
        <title>Culex pipiens pipiens assembly and annotation.</title>
        <authorList>
            <person name="Alout H."/>
            <person name="Durand T."/>
        </authorList>
    </citation>
    <scope>NUCLEOTIDE SEQUENCE [LARGE SCALE GENOMIC DNA]</scope>
    <source>
        <strain evidence="10">HA-2024</strain>
        <tissue evidence="10">Whole body</tissue>
    </source>
</reference>
<accession>A0ABD1DJW5</accession>
<proteinExistence type="inferred from homology"/>
<name>A0ABD1DJW5_CULPP</name>
<evidence type="ECO:0000256" key="3">
    <source>
        <dbReference type="ARBA" id="ARBA00022448"/>
    </source>
</evidence>
<comment type="subcellular location">
    <subcellularLocation>
        <location evidence="1">Endoplasmic reticulum membrane</location>
        <topology evidence="1">Multi-pass membrane protein</topology>
    </subcellularLocation>
</comment>
<dbReference type="AlphaFoldDB" id="A0ABD1DJW5"/>
<protein>
    <recommendedName>
        <fullName evidence="12">Solute carrier family 35 member B1</fullName>
    </recommendedName>
</protein>
<keyword evidence="4 9" id="KW-0812">Transmembrane</keyword>
<keyword evidence="11" id="KW-1185">Reference proteome</keyword>
<dbReference type="InterPro" id="IPR013657">
    <property type="entry name" value="SCL35B1-4/HUT1"/>
</dbReference>
<evidence type="ECO:0008006" key="12">
    <source>
        <dbReference type="Google" id="ProtNLM"/>
    </source>
</evidence>
<feature type="transmembrane region" description="Helical" evidence="9">
    <location>
        <begin position="237"/>
        <end position="256"/>
    </location>
</feature>
<comment type="similarity">
    <text evidence="2">Belongs to the nucleotide-sugar transporter family. SLC35B subfamily.</text>
</comment>
<dbReference type="GO" id="GO:0005789">
    <property type="term" value="C:endoplasmic reticulum membrane"/>
    <property type="evidence" value="ECO:0007669"/>
    <property type="project" value="UniProtKB-SubCell"/>
</dbReference>
<dbReference type="PANTHER" id="PTHR10778:SF10">
    <property type="entry name" value="SOLUTE CARRIER FAMILY 35 MEMBER B1"/>
    <property type="match status" value="1"/>
</dbReference>
<feature type="region of interest" description="Disordered" evidence="8">
    <location>
        <begin position="315"/>
        <end position="446"/>
    </location>
</feature>
<evidence type="ECO:0000256" key="4">
    <source>
        <dbReference type="ARBA" id="ARBA00022692"/>
    </source>
</evidence>
<keyword evidence="7 9" id="KW-0472">Membrane</keyword>
<evidence type="ECO:0000256" key="8">
    <source>
        <dbReference type="SAM" id="MobiDB-lite"/>
    </source>
</evidence>
<feature type="transmembrane region" description="Helical" evidence="9">
    <location>
        <begin position="47"/>
        <end position="71"/>
    </location>
</feature>
<evidence type="ECO:0000256" key="2">
    <source>
        <dbReference type="ARBA" id="ARBA00010694"/>
    </source>
</evidence>
<organism evidence="10 11">
    <name type="scientific">Culex pipiens pipiens</name>
    <name type="common">Northern house mosquito</name>
    <dbReference type="NCBI Taxonomy" id="38569"/>
    <lineage>
        <taxon>Eukaryota</taxon>
        <taxon>Metazoa</taxon>
        <taxon>Ecdysozoa</taxon>
        <taxon>Arthropoda</taxon>
        <taxon>Hexapoda</taxon>
        <taxon>Insecta</taxon>
        <taxon>Pterygota</taxon>
        <taxon>Neoptera</taxon>
        <taxon>Endopterygota</taxon>
        <taxon>Diptera</taxon>
        <taxon>Nematocera</taxon>
        <taxon>Culicoidea</taxon>
        <taxon>Culicidae</taxon>
        <taxon>Culicinae</taxon>
        <taxon>Culicini</taxon>
        <taxon>Culex</taxon>
        <taxon>Culex</taxon>
    </lineage>
</organism>
<evidence type="ECO:0000313" key="11">
    <source>
        <dbReference type="Proteomes" id="UP001562425"/>
    </source>
</evidence>
<feature type="transmembrane region" description="Helical" evidence="9">
    <location>
        <begin position="207"/>
        <end position="231"/>
    </location>
</feature>
<dbReference type="InterPro" id="IPR037185">
    <property type="entry name" value="EmrE-like"/>
</dbReference>
<feature type="transmembrane region" description="Helical" evidence="9">
    <location>
        <begin position="7"/>
        <end position="24"/>
    </location>
</feature>
<comment type="caution">
    <text evidence="10">The sequence shown here is derived from an EMBL/GenBank/DDBJ whole genome shotgun (WGS) entry which is preliminary data.</text>
</comment>
<evidence type="ECO:0000256" key="7">
    <source>
        <dbReference type="ARBA" id="ARBA00023136"/>
    </source>
</evidence>
<evidence type="ECO:0000256" key="9">
    <source>
        <dbReference type="SAM" id="Phobius"/>
    </source>
</evidence>
<evidence type="ECO:0000256" key="5">
    <source>
        <dbReference type="ARBA" id="ARBA00022824"/>
    </source>
</evidence>